<dbReference type="EMBL" id="JAQIZT010000019">
    <property type="protein sequence ID" value="KAJ6952564.1"/>
    <property type="molecule type" value="Genomic_DNA"/>
</dbReference>
<feature type="region of interest" description="Disordered" evidence="1">
    <location>
        <begin position="110"/>
        <end position="180"/>
    </location>
</feature>
<proteinExistence type="predicted"/>
<keyword evidence="3" id="KW-1185">Reference proteome</keyword>
<dbReference type="AlphaFoldDB" id="A0AAD6L961"/>
<organism evidence="2 3">
    <name type="scientific">Populus alba x Populus x berolinensis</name>
    <dbReference type="NCBI Taxonomy" id="444605"/>
    <lineage>
        <taxon>Eukaryota</taxon>
        <taxon>Viridiplantae</taxon>
        <taxon>Streptophyta</taxon>
        <taxon>Embryophyta</taxon>
        <taxon>Tracheophyta</taxon>
        <taxon>Spermatophyta</taxon>
        <taxon>Magnoliopsida</taxon>
        <taxon>eudicotyledons</taxon>
        <taxon>Gunneridae</taxon>
        <taxon>Pentapetalae</taxon>
        <taxon>rosids</taxon>
        <taxon>fabids</taxon>
        <taxon>Malpighiales</taxon>
        <taxon>Salicaceae</taxon>
        <taxon>Saliceae</taxon>
        <taxon>Populus</taxon>
    </lineage>
</organism>
<evidence type="ECO:0000313" key="2">
    <source>
        <dbReference type="EMBL" id="KAJ6952564.1"/>
    </source>
</evidence>
<name>A0AAD6L961_9ROSI</name>
<dbReference type="Proteomes" id="UP001164929">
    <property type="component" value="Chromosome 19"/>
</dbReference>
<evidence type="ECO:0000256" key="1">
    <source>
        <dbReference type="SAM" id="MobiDB-lite"/>
    </source>
</evidence>
<comment type="caution">
    <text evidence="2">The sequence shown here is derived from an EMBL/GenBank/DDBJ whole genome shotgun (WGS) entry which is preliminary data.</text>
</comment>
<sequence length="180" mass="19726">MVIKGTDHVRVKLKGQEPGTVSYFMSMAVKSHYKHQQPVGRPAGVRLAVEVDQRTRRRRRRFKMDKGSSTEEEIQGDVLQISYCHSIFVEAFNAILRCLGLGTVDHQRITQESSTTSSSEQEDEGQAPEESPQYPPATRTSDPQADPPTDTSEDPSTDAAARRTPPVSRGGGGQINSAAS</sequence>
<gene>
    <name evidence="2" type="ORF">NC653_041636</name>
</gene>
<protein>
    <submittedName>
        <fullName evidence="2">Uncharacterized protein</fullName>
    </submittedName>
</protein>
<feature type="compositionally biased region" description="Low complexity" evidence="1">
    <location>
        <begin position="110"/>
        <end position="119"/>
    </location>
</feature>
<reference evidence="2" key="1">
    <citation type="journal article" date="2023" name="Mol. Ecol. Resour.">
        <title>Chromosome-level genome assembly of a triploid poplar Populus alba 'Berolinensis'.</title>
        <authorList>
            <person name="Chen S."/>
            <person name="Yu Y."/>
            <person name="Wang X."/>
            <person name="Wang S."/>
            <person name="Zhang T."/>
            <person name="Zhou Y."/>
            <person name="He R."/>
            <person name="Meng N."/>
            <person name="Wang Y."/>
            <person name="Liu W."/>
            <person name="Liu Z."/>
            <person name="Liu J."/>
            <person name="Guo Q."/>
            <person name="Huang H."/>
            <person name="Sederoff R.R."/>
            <person name="Wang G."/>
            <person name="Qu G."/>
            <person name="Chen S."/>
        </authorList>
    </citation>
    <scope>NUCLEOTIDE SEQUENCE</scope>
    <source>
        <strain evidence="2">SC-2020</strain>
    </source>
</reference>
<accession>A0AAD6L961</accession>
<evidence type="ECO:0000313" key="3">
    <source>
        <dbReference type="Proteomes" id="UP001164929"/>
    </source>
</evidence>